<dbReference type="RefSeq" id="WP_369018585.1">
    <property type="nucleotide sequence ID" value="NZ_CP121689.1"/>
</dbReference>
<evidence type="ECO:0000256" key="8">
    <source>
        <dbReference type="ARBA" id="ARBA00023136"/>
    </source>
</evidence>
<gene>
    <name evidence="11" type="ORF">QBE54_01435</name>
</gene>
<dbReference type="Proteomes" id="UP001461341">
    <property type="component" value="Chromosome"/>
</dbReference>
<evidence type="ECO:0000313" key="11">
    <source>
        <dbReference type="EMBL" id="WZL76423.1"/>
    </source>
</evidence>
<feature type="domain" description="ABC transporter" evidence="10">
    <location>
        <begin position="5"/>
        <end position="238"/>
    </location>
</feature>
<accession>A0ABZ2YDM3</accession>
<evidence type="ECO:0000256" key="7">
    <source>
        <dbReference type="ARBA" id="ARBA00022967"/>
    </source>
</evidence>
<evidence type="ECO:0000259" key="10">
    <source>
        <dbReference type="PROSITE" id="PS50893"/>
    </source>
</evidence>
<protein>
    <recommendedName>
        <fullName evidence="9">ABC transporter ATP-binding protein</fullName>
    </recommendedName>
</protein>
<dbReference type="InterPro" id="IPR027417">
    <property type="entry name" value="P-loop_NTPase"/>
</dbReference>
<proteinExistence type="inferred from homology"/>
<dbReference type="NCBIfam" id="TIGR01166">
    <property type="entry name" value="cbiO"/>
    <property type="match status" value="1"/>
</dbReference>
<dbReference type="SMART" id="SM00382">
    <property type="entry name" value="AAA"/>
    <property type="match status" value="1"/>
</dbReference>
<keyword evidence="12" id="KW-1185">Reference proteome</keyword>
<keyword evidence="6 9" id="KW-0067">ATP-binding</keyword>
<dbReference type="InterPro" id="IPR005876">
    <property type="entry name" value="Co_trans_ATP-bd"/>
</dbReference>
<dbReference type="InterPro" id="IPR017871">
    <property type="entry name" value="ABC_transporter-like_CS"/>
</dbReference>
<dbReference type="Pfam" id="PF00005">
    <property type="entry name" value="ABC_tran"/>
    <property type="match status" value="1"/>
</dbReference>
<name>A0ABZ2YDM3_9BACT</name>
<dbReference type="Gene3D" id="3.40.50.300">
    <property type="entry name" value="P-loop containing nucleotide triphosphate hydrolases"/>
    <property type="match status" value="1"/>
</dbReference>
<evidence type="ECO:0000256" key="6">
    <source>
        <dbReference type="ARBA" id="ARBA00022840"/>
    </source>
</evidence>
<dbReference type="InterPro" id="IPR050095">
    <property type="entry name" value="ECF_ABC_transporter_ATP-bd"/>
</dbReference>
<evidence type="ECO:0000256" key="2">
    <source>
        <dbReference type="ARBA" id="ARBA00005417"/>
    </source>
</evidence>
<keyword evidence="7" id="KW-1278">Translocase</keyword>
<evidence type="ECO:0000256" key="5">
    <source>
        <dbReference type="ARBA" id="ARBA00022741"/>
    </source>
</evidence>
<keyword evidence="5 9" id="KW-0547">Nucleotide-binding</keyword>
<comment type="subcellular location">
    <subcellularLocation>
        <location evidence="1 9">Cell membrane</location>
        <topology evidence="1 9">Peripheral membrane protein</topology>
    </subcellularLocation>
</comment>
<dbReference type="GO" id="GO:0005524">
    <property type="term" value="F:ATP binding"/>
    <property type="evidence" value="ECO:0007669"/>
    <property type="project" value="UniProtKB-KW"/>
</dbReference>
<dbReference type="PANTHER" id="PTHR43553:SF24">
    <property type="entry name" value="ENERGY-COUPLING FACTOR TRANSPORTER ATP-BINDING PROTEIN ECFA1"/>
    <property type="match status" value="1"/>
</dbReference>
<keyword evidence="8 9" id="KW-0472">Membrane</keyword>
<keyword evidence="4 9" id="KW-1003">Cell membrane</keyword>
<evidence type="ECO:0000256" key="1">
    <source>
        <dbReference type="ARBA" id="ARBA00004202"/>
    </source>
</evidence>
<dbReference type="PANTHER" id="PTHR43553">
    <property type="entry name" value="HEAVY METAL TRANSPORTER"/>
    <property type="match status" value="1"/>
</dbReference>
<dbReference type="InterPro" id="IPR003593">
    <property type="entry name" value="AAA+_ATPase"/>
</dbReference>
<keyword evidence="3 9" id="KW-0813">Transport</keyword>
<dbReference type="InterPro" id="IPR003439">
    <property type="entry name" value="ABC_transporter-like_ATP-bd"/>
</dbReference>
<dbReference type="PROSITE" id="PS00211">
    <property type="entry name" value="ABC_TRANSPORTER_1"/>
    <property type="match status" value="1"/>
</dbReference>
<evidence type="ECO:0000256" key="3">
    <source>
        <dbReference type="ARBA" id="ARBA00022448"/>
    </source>
</evidence>
<dbReference type="CDD" id="cd03225">
    <property type="entry name" value="ABC_cobalt_CbiO_domain1"/>
    <property type="match status" value="1"/>
</dbReference>
<dbReference type="PROSITE" id="PS50893">
    <property type="entry name" value="ABC_TRANSPORTER_2"/>
    <property type="match status" value="1"/>
</dbReference>
<dbReference type="SUPFAM" id="SSF52540">
    <property type="entry name" value="P-loop containing nucleoside triphosphate hydrolases"/>
    <property type="match status" value="1"/>
</dbReference>
<dbReference type="InterPro" id="IPR015856">
    <property type="entry name" value="ABC_transpr_CbiO/EcfA_su"/>
</dbReference>
<comment type="similarity">
    <text evidence="2 9">Belongs to the ABC transporter superfamily.</text>
</comment>
<evidence type="ECO:0000256" key="9">
    <source>
        <dbReference type="RuleBase" id="RU364103"/>
    </source>
</evidence>
<evidence type="ECO:0000313" key="12">
    <source>
        <dbReference type="Proteomes" id="UP001461341"/>
    </source>
</evidence>
<reference evidence="11 12" key="1">
    <citation type="submission" date="2023-03" db="EMBL/GenBank/DDBJ databases">
        <title>Novel Species.</title>
        <authorList>
            <person name="Ma S."/>
        </authorList>
    </citation>
    <scope>NUCLEOTIDE SEQUENCE [LARGE SCALE GENOMIC DNA]</scope>
    <source>
        <strain evidence="11 12">B11</strain>
    </source>
</reference>
<dbReference type="EMBL" id="CP121689">
    <property type="protein sequence ID" value="WZL76423.1"/>
    <property type="molecule type" value="Genomic_DNA"/>
</dbReference>
<evidence type="ECO:0000256" key="4">
    <source>
        <dbReference type="ARBA" id="ARBA00022475"/>
    </source>
</evidence>
<comment type="function">
    <text evidence="9">Part of an ABC transporter complex. Responsible for energy coupling to the transport system.</text>
</comment>
<organism evidence="11 12">
    <name type="scientific">Thermatribacter velox</name>
    <dbReference type="NCBI Taxonomy" id="3039681"/>
    <lineage>
        <taxon>Bacteria</taxon>
        <taxon>Pseudomonadati</taxon>
        <taxon>Atribacterota</taxon>
        <taxon>Atribacteria</taxon>
        <taxon>Atribacterales</taxon>
        <taxon>Thermatribacteraceae</taxon>
        <taxon>Thermatribacter</taxon>
    </lineage>
</organism>
<sequence>MKRVIEVQDLSYRYPDGTEALKGVSFSIDWGTKTVLLGPNGSGKSTLIMHLNGVFLPQKGKVFVDGQEVTKKTEQTVRRKVGIVFQDPDDQVFASTVWEDVAFGLFNLGMQEKEIKERVEEVLKLVGVWHLRNRIPYHLSYGEKKKVALAGVLVMEPEIVVLDEPGTYLDPQGKRELFWMLDELCKNRKTLLIATHDVDLAAEWADKVIILKEGRVLKEGGKDLLLEEEVLAEANLVFPRISELFLRAGFPKEKVPFTVEEAIRVLKGAIR</sequence>